<dbReference type="AlphaFoldDB" id="A0A2K3D2J7"/>
<reference evidence="1 2" key="1">
    <citation type="journal article" date="2007" name="Science">
        <title>The Chlamydomonas genome reveals the evolution of key animal and plant functions.</title>
        <authorList>
            <person name="Merchant S.S."/>
            <person name="Prochnik S.E."/>
            <person name="Vallon O."/>
            <person name="Harris E.H."/>
            <person name="Karpowicz S.J."/>
            <person name="Witman G.B."/>
            <person name="Terry A."/>
            <person name="Salamov A."/>
            <person name="Fritz-Laylin L.K."/>
            <person name="Marechal-Drouard L."/>
            <person name="Marshall W.F."/>
            <person name="Qu L.H."/>
            <person name="Nelson D.R."/>
            <person name="Sanderfoot A.A."/>
            <person name="Spalding M.H."/>
            <person name="Kapitonov V.V."/>
            <person name="Ren Q."/>
            <person name="Ferris P."/>
            <person name="Lindquist E."/>
            <person name="Shapiro H."/>
            <person name="Lucas S.M."/>
            <person name="Grimwood J."/>
            <person name="Schmutz J."/>
            <person name="Cardol P."/>
            <person name="Cerutti H."/>
            <person name="Chanfreau G."/>
            <person name="Chen C.L."/>
            <person name="Cognat V."/>
            <person name="Croft M.T."/>
            <person name="Dent R."/>
            <person name="Dutcher S."/>
            <person name="Fernandez E."/>
            <person name="Fukuzawa H."/>
            <person name="Gonzalez-Ballester D."/>
            <person name="Gonzalez-Halphen D."/>
            <person name="Hallmann A."/>
            <person name="Hanikenne M."/>
            <person name="Hippler M."/>
            <person name="Inwood W."/>
            <person name="Jabbari K."/>
            <person name="Kalanon M."/>
            <person name="Kuras R."/>
            <person name="Lefebvre P.A."/>
            <person name="Lemaire S.D."/>
            <person name="Lobanov A.V."/>
            <person name="Lohr M."/>
            <person name="Manuell A."/>
            <person name="Meier I."/>
            <person name="Mets L."/>
            <person name="Mittag M."/>
            <person name="Mittelmeier T."/>
            <person name="Moroney J.V."/>
            <person name="Moseley J."/>
            <person name="Napoli C."/>
            <person name="Nedelcu A.M."/>
            <person name="Niyogi K."/>
            <person name="Novoselov S.V."/>
            <person name="Paulsen I.T."/>
            <person name="Pazour G."/>
            <person name="Purton S."/>
            <person name="Ral J.P."/>
            <person name="Riano-Pachon D.M."/>
            <person name="Riekhof W."/>
            <person name="Rymarquis L."/>
            <person name="Schroda M."/>
            <person name="Stern D."/>
            <person name="Umen J."/>
            <person name="Willows R."/>
            <person name="Wilson N."/>
            <person name="Zimmer S.L."/>
            <person name="Allmer J."/>
            <person name="Balk J."/>
            <person name="Bisova K."/>
            <person name="Chen C.J."/>
            <person name="Elias M."/>
            <person name="Gendler K."/>
            <person name="Hauser C."/>
            <person name="Lamb M.R."/>
            <person name="Ledford H."/>
            <person name="Long J.C."/>
            <person name="Minagawa J."/>
            <person name="Page M.D."/>
            <person name="Pan J."/>
            <person name="Pootakham W."/>
            <person name="Roje S."/>
            <person name="Rose A."/>
            <person name="Stahlberg E."/>
            <person name="Terauchi A.M."/>
            <person name="Yang P."/>
            <person name="Ball S."/>
            <person name="Bowler C."/>
            <person name="Dieckmann C.L."/>
            <person name="Gladyshev V.N."/>
            <person name="Green P."/>
            <person name="Jorgensen R."/>
            <person name="Mayfield S."/>
            <person name="Mueller-Roeber B."/>
            <person name="Rajamani S."/>
            <person name="Sayre R.T."/>
            <person name="Brokstein P."/>
            <person name="Dubchak I."/>
            <person name="Goodstein D."/>
            <person name="Hornick L."/>
            <person name="Huang Y.W."/>
            <person name="Jhaveri J."/>
            <person name="Luo Y."/>
            <person name="Martinez D."/>
            <person name="Ngau W.C."/>
            <person name="Otillar B."/>
            <person name="Poliakov A."/>
            <person name="Porter A."/>
            <person name="Szajkowski L."/>
            <person name="Werner G."/>
            <person name="Zhou K."/>
            <person name="Grigoriev I.V."/>
            <person name="Rokhsar D.S."/>
            <person name="Grossman A.R."/>
        </authorList>
    </citation>
    <scope>NUCLEOTIDE SEQUENCE [LARGE SCALE GENOMIC DNA]</scope>
    <source>
        <strain evidence="2">CC-503</strain>
    </source>
</reference>
<evidence type="ECO:0000313" key="2">
    <source>
        <dbReference type="Proteomes" id="UP000006906"/>
    </source>
</evidence>
<gene>
    <name evidence="1" type="ORF">CHLRE_12g511902v5</name>
</gene>
<keyword evidence="2" id="KW-1185">Reference proteome</keyword>
<dbReference type="GeneID" id="66055543"/>
<dbReference type="InParanoid" id="A0A2K3D2J7"/>
<sequence length="59" mass="6460">MGLAMGFLPEEALSAFSREELWPKGWDAVPFAHPFMSRAVADGMVLRLPYDADSPPPSP</sequence>
<name>A0A2K3D2J7_CHLRE</name>
<organism evidence="1 2">
    <name type="scientific">Chlamydomonas reinhardtii</name>
    <name type="common">Chlamydomonas smithii</name>
    <dbReference type="NCBI Taxonomy" id="3055"/>
    <lineage>
        <taxon>Eukaryota</taxon>
        <taxon>Viridiplantae</taxon>
        <taxon>Chlorophyta</taxon>
        <taxon>core chlorophytes</taxon>
        <taxon>Chlorophyceae</taxon>
        <taxon>CS clade</taxon>
        <taxon>Chlamydomonadales</taxon>
        <taxon>Chlamydomonadaceae</taxon>
        <taxon>Chlamydomonas</taxon>
    </lineage>
</organism>
<dbReference type="EMBL" id="CM008973">
    <property type="protein sequence ID" value="PNW74745.1"/>
    <property type="molecule type" value="Genomic_DNA"/>
</dbReference>
<evidence type="ECO:0000313" key="1">
    <source>
        <dbReference type="EMBL" id="PNW74745.1"/>
    </source>
</evidence>
<dbReference type="Gramene" id="PNW74745">
    <property type="protein sequence ID" value="PNW74745"/>
    <property type="gene ID" value="CHLRE_12g511902v5"/>
</dbReference>
<protein>
    <submittedName>
        <fullName evidence="1">Uncharacterized protein</fullName>
    </submittedName>
</protein>
<dbReference type="Proteomes" id="UP000006906">
    <property type="component" value="Chromosome 12"/>
</dbReference>
<accession>A0A2K3D2J7</accession>
<dbReference type="OrthoDB" id="556752at2759"/>
<dbReference type="RefSeq" id="XP_042918123.1">
    <property type="nucleotide sequence ID" value="XM_043068244.1"/>
</dbReference>
<proteinExistence type="predicted"/>
<dbReference type="KEGG" id="cre:CHLRE_12g511902v5"/>